<keyword evidence="7" id="KW-0472">Membrane</keyword>
<evidence type="ECO:0000256" key="5">
    <source>
        <dbReference type="ARBA" id="ARBA00022989"/>
    </source>
</evidence>
<gene>
    <name evidence="10" type="ORF">SELMODRAFT_429822</name>
</gene>
<comment type="similarity">
    <text evidence="2">Belongs to the 1-acyl-sn-glycerol-3-phosphate acyltransferase family.</text>
</comment>
<dbReference type="KEGG" id="smo:SELMODRAFT_429822"/>
<evidence type="ECO:0000259" key="9">
    <source>
        <dbReference type="Pfam" id="PF01553"/>
    </source>
</evidence>
<dbReference type="Pfam" id="PF01553">
    <property type="entry name" value="Acyltransferase"/>
    <property type="match status" value="1"/>
</dbReference>
<dbReference type="InterPro" id="IPR002123">
    <property type="entry name" value="Plipid/glycerol_acylTrfase"/>
</dbReference>
<dbReference type="Proteomes" id="UP000001514">
    <property type="component" value="Unassembled WGS sequence"/>
</dbReference>
<evidence type="ECO:0000313" key="11">
    <source>
        <dbReference type="Proteomes" id="UP000001514"/>
    </source>
</evidence>
<dbReference type="GO" id="GO:0016020">
    <property type="term" value="C:membrane"/>
    <property type="evidence" value="ECO:0007669"/>
    <property type="project" value="UniProtKB-SubCell"/>
</dbReference>
<name>D8T7F0_SELML</name>
<dbReference type="PANTHER" id="PTHR23063:SF2">
    <property type="entry name" value="GLYCEROL-3-PHOSPHATE ACYLTRANSFERASE 4, ISOFORM D-RELATED"/>
    <property type="match status" value="1"/>
</dbReference>
<evidence type="ECO:0000256" key="4">
    <source>
        <dbReference type="ARBA" id="ARBA00022692"/>
    </source>
</evidence>
<dbReference type="InParanoid" id="D8T7F0"/>
<keyword evidence="4" id="KW-0812">Transmembrane</keyword>
<dbReference type="HOGENOM" id="CLU_126260_0_0_1"/>
<dbReference type="PANTHER" id="PTHR23063">
    <property type="entry name" value="PHOSPHOLIPID ACYLTRANSFERASE"/>
    <property type="match status" value="1"/>
</dbReference>
<comment type="subcellular location">
    <subcellularLocation>
        <location evidence="1">Membrane</location>
    </subcellularLocation>
</comment>
<keyword evidence="6" id="KW-0443">Lipid metabolism</keyword>
<dbReference type="STRING" id="88036.D8T7F0"/>
<evidence type="ECO:0000256" key="7">
    <source>
        <dbReference type="ARBA" id="ARBA00023136"/>
    </source>
</evidence>
<evidence type="ECO:0000256" key="3">
    <source>
        <dbReference type="ARBA" id="ARBA00022679"/>
    </source>
</evidence>
<keyword evidence="3" id="KW-0808">Transferase</keyword>
<sequence>MIKVFRILFTDDSFAMIMQKYINSGIAVRSNGVVTKSTLESKPSFGRDTSYPESTILLIFPEGTCKNKEDIVMFKQIVFELDFTVCPVAIKLKLMSSWVVVCDVWYVEPQINDAPIGFSEKYRNELKLRKSLEILRPSSKLTEEEEQLIVVPLENPVAYAFFLHGPETPLDNAKKIKNKDKFME</sequence>
<dbReference type="AlphaFoldDB" id="D8T7F0"/>
<keyword evidence="8" id="KW-0012">Acyltransferase</keyword>
<evidence type="ECO:0000313" key="10">
    <source>
        <dbReference type="EMBL" id="EFJ07413.1"/>
    </source>
</evidence>
<dbReference type="eggNOG" id="KOG2898">
    <property type="taxonomic scope" value="Eukaryota"/>
</dbReference>
<dbReference type="EMBL" id="GL377685">
    <property type="protein sequence ID" value="EFJ07413.1"/>
    <property type="molecule type" value="Genomic_DNA"/>
</dbReference>
<protein>
    <recommendedName>
        <fullName evidence="9">Phospholipid/glycerol acyltransferase domain-containing protein</fullName>
    </recommendedName>
</protein>
<evidence type="ECO:0000256" key="8">
    <source>
        <dbReference type="ARBA" id="ARBA00023315"/>
    </source>
</evidence>
<organism evidence="11">
    <name type="scientific">Selaginella moellendorffii</name>
    <name type="common">Spikemoss</name>
    <dbReference type="NCBI Taxonomy" id="88036"/>
    <lineage>
        <taxon>Eukaryota</taxon>
        <taxon>Viridiplantae</taxon>
        <taxon>Streptophyta</taxon>
        <taxon>Embryophyta</taxon>
        <taxon>Tracheophyta</taxon>
        <taxon>Lycopodiopsida</taxon>
        <taxon>Selaginellales</taxon>
        <taxon>Selaginellaceae</taxon>
        <taxon>Selaginella</taxon>
    </lineage>
</organism>
<evidence type="ECO:0000256" key="1">
    <source>
        <dbReference type="ARBA" id="ARBA00004370"/>
    </source>
</evidence>
<dbReference type="GO" id="GO:0016746">
    <property type="term" value="F:acyltransferase activity"/>
    <property type="evidence" value="ECO:0007669"/>
    <property type="project" value="UniProtKB-KW"/>
</dbReference>
<feature type="domain" description="Phospholipid/glycerol acyltransferase" evidence="9">
    <location>
        <begin position="55"/>
        <end position="91"/>
    </location>
</feature>
<reference evidence="10 11" key="1">
    <citation type="journal article" date="2011" name="Science">
        <title>The Selaginella genome identifies genetic changes associated with the evolution of vascular plants.</title>
        <authorList>
            <person name="Banks J.A."/>
            <person name="Nishiyama T."/>
            <person name="Hasebe M."/>
            <person name="Bowman J.L."/>
            <person name="Gribskov M."/>
            <person name="dePamphilis C."/>
            <person name="Albert V.A."/>
            <person name="Aono N."/>
            <person name="Aoyama T."/>
            <person name="Ambrose B.A."/>
            <person name="Ashton N.W."/>
            <person name="Axtell M.J."/>
            <person name="Barker E."/>
            <person name="Barker M.S."/>
            <person name="Bennetzen J.L."/>
            <person name="Bonawitz N.D."/>
            <person name="Chapple C."/>
            <person name="Cheng C."/>
            <person name="Correa L.G."/>
            <person name="Dacre M."/>
            <person name="DeBarry J."/>
            <person name="Dreyer I."/>
            <person name="Elias M."/>
            <person name="Engstrom E.M."/>
            <person name="Estelle M."/>
            <person name="Feng L."/>
            <person name="Finet C."/>
            <person name="Floyd S.K."/>
            <person name="Frommer W.B."/>
            <person name="Fujita T."/>
            <person name="Gramzow L."/>
            <person name="Gutensohn M."/>
            <person name="Harholt J."/>
            <person name="Hattori M."/>
            <person name="Heyl A."/>
            <person name="Hirai T."/>
            <person name="Hiwatashi Y."/>
            <person name="Ishikawa M."/>
            <person name="Iwata M."/>
            <person name="Karol K.G."/>
            <person name="Koehler B."/>
            <person name="Kolukisaoglu U."/>
            <person name="Kubo M."/>
            <person name="Kurata T."/>
            <person name="Lalonde S."/>
            <person name="Li K."/>
            <person name="Li Y."/>
            <person name="Litt A."/>
            <person name="Lyons E."/>
            <person name="Manning G."/>
            <person name="Maruyama T."/>
            <person name="Michael T.P."/>
            <person name="Mikami K."/>
            <person name="Miyazaki S."/>
            <person name="Morinaga S."/>
            <person name="Murata T."/>
            <person name="Mueller-Roeber B."/>
            <person name="Nelson D.R."/>
            <person name="Obara M."/>
            <person name="Oguri Y."/>
            <person name="Olmstead R.G."/>
            <person name="Onodera N."/>
            <person name="Petersen B.L."/>
            <person name="Pils B."/>
            <person name="Prigge M."/>
            <person name="Rensing S.A."/>
            <person name="Riano-Pachon D.M."/>
            <person name="Roberts A.W."/>
            <person name="Sato Y."/>
            <person name="Scheller H.V."/>
            <person name="Schulz B."/>
            <person name="Schulz C."/>
            <person name="Shakirov E.V."/>
            <person name="Shibagaki N."/>
            <person name="Shinohara N."/>
            <person name="Shippen D.E."/>
            <person name="Soerensen I."/>
            <person name="Sotooka R."/>
            <person name="Sugimoto N."/>
            <person name="Sugita M."/>
            <person name="Sumikawa N."/>
            <person name="Tanurdzic M."/>
            <person name="Theissen G."/>
            <person name="Ulvskov P."/>
            <person name="Wakazuki S."/>
            <person name="Weng J.K."/>
            <person name="Willats W.W."/>
            <person name="Wipf D."/>
            <person name="Wolf P.G."/>
            <person name="Yang L."/>
            <person name="Zimmer A.D."/>
            <person name="Zhu Q."/>
            <person name="Mitros T."/>
            <person name="Hellsten U."/>
            <person name="Loque D."/>
            <person name="Otillar R."/>
            <person name="Salamov A."/>
            <person name="Schmutz J."/>
            <person name="Shapiro H."/>
            <person name="Lindquist E."/>
            <person name="Lucas S."/>
            <person name="Rokhsar D."/>
            <person name="Grigoriev I.V."/>
        </authorList>
    </citation>
    <scope>NUCLEOTIDE SEQUENCE [LARGE SCALE GENOMIC DNA]</scope>
</reference>
<evidence type="ECO:0000256" key="2">
    <source>
        <dbReference type="ARBA" id="ARBA00008655"/>
    </source>
</evidence>
<evidence type="ECO:0000256" key="6">
    <source>
        <dbReference type="ARBA" id="ARBA00023098"/>
    </source>
</evidence>
<keyword evidence="11" id="KW-1185">Reference proteome</keyword>
<keyword evidence="5" id="KW-1133">Transmembrane helix</keyword>
<dbReference type="GO" id="GO:0006629">
    <property type="term" value="P:lipid metabolic process"/>
    <property type="evidence" value="ECO:0007669"/>
    <property type="project" value="UniProtKB-KW"/>
</dbReference>
<accession>D8T7F0</accession>
<proteinExistence type="inferred from homology"/>
<dbReference type="Gramene" id="EFJ07413">
    <property type="protein sequence ID" value="EFJ07413"/>
    <property type="gene ID" value="SELMODRAFT_429822"/>
</dbReference>